<dbReference type="SMART" id="SM00360">
    <property type="entry name" value="RRM"/>
    <property type="match status" value="1"/>
</dbReference>
<feature type="compositionally biased region" description="Polar residues" evidence="6">
    <location>
        <begin position="456"/>
        <end position="465"/>
    </location>
</feature>
<feature type="region of interest" description="Disordered" evidence="6">
    <location>
        <begin position="119"/>
        <end position="166"/>
    </location>
</feature>
<dbReference type="InterPro" id="IPR000504">
    <property type="entry name" value="RRM_dom"/>
</dbReference>
<feature type="compositionally biased region" description="Polar residues" evidence="6">
    <location>
        <begin position="541"/>
        <end position="581"/>
    </location>
</feature>
<name>F4NCK0_BETVV</name>
<dbReference type="Gene3D" id="3.30.70.330">
    <property type="match status" value="1"/>
</dbReference>
<feature type="region of interest" description="Disordered" evidence="6">
    <location>
        <begin position="1"/>
        <end position="20"/>
    </location>
</feature>
<evidence type="ECO:0000259" key="7">
    <source>
        <dbReference type="PROSITE" id="PS50102"/>
    </source>
</evidence>
<dbReference type="EMBL" id="FR852844">
    <property type="protein sequence ID" value="CCA66152.1"/>
    <property type="molecule type" value="Genomic_DNA"/>
</dbReference>
<evidence type="ECO:0000256" key="4">
    <source>
        <dbReference type="ARBA" id="ARBA00023242"/>
    </source>
</evidence>
<feature type="compositionally biased region" description="Polar residues" evidence="6">
    <location>
        <begin position="127"/>
        <end position="142"/>
    </location>
</feature>
<keyword evidence="4" id="KW-0539">Nucleus</keyword>
<feature type="domain" description="RRM" evidence="7">
    <location>
        <begin position="44"/>
        <end position="121"/>
    </location>
</feature>
<dbReference type="PANTHER" id="PTHR48039:SF5">
    <property type="entry name" value="RNA-BINDING PROTEIN 28"/>
    <property type="match status" value="1"/>
</dbReference>
<comment type="subcellular location">
    <subcellularLocation>
        <location evidence="1">Nucleus</location>
    </subcellularLocation>
</comment>
<evidence type="ECO:0000256" key="1">
    <source>
        <dbReference type="ARBA" id="ARBA00004123"/>
    </source>
</evidence>
<evidence type="ECO:0000256" key="3">
    <source>
        <dbReference type="ARBA" id="ARBA00022884"/>
    </source>
</evidence>
<dbReference type="CDD" id="cd00590">
    <property type="entry name" value="RRM_SF"/>
    <property type="match status" value="1"/>
</dbReference>
<dbReference type="InterPro" id="IPR035979">
    <property type="entry name" value="RBD_domain_sf"/>
</dbReference>
<dbReference type="InterPro" id="IPR012677">
    <property type="entry name" value="Nucleotide-bd_a/b_plait_sf"/>
</dbReference>
<evidence type="ECO:0000256" key="6">
    <source>
        <dbReference type="SAM" id="MobiDB-lite"/>
    </source>
</evidence>
<feature type="compositionally biased region" description="Polar residues" evidence="6">
    <location>
        <begin position="590"/>
        <end position="602"/>
    </location>
</feature>
<organism evidence="8">
    <name type="scientific">Beta vulgaris subsp. vulgaris</name>
    <name type="common">Beet</name>
    <dbReference type="NCBI Taxonomy" id="3555"/>
    <lineage>
        <taxon>Eukaryota</taxon>
        <taxon>Viridiplantae</taxon>
        <taxon>Streptophyta</taxon>
        <taxon>Embryophyta</taxon>
        <taxon>Tracheophyta</taxon>
        <taxon>Spermatophyta</taxon>
        <taxon>Magnoliopsida</taxon>
        <taxon>eudicotyledons</taxon>
        <taxon>Gunneridae</taxon>
        <taxon>Pentapetalae</taxon>
        <taxon>Caryophyllales</taxon>
        <taxon>Chenopodiaceae</taxon>
        <taxon>Betoideae</taxon>
        <taxon>Beta</taxon>
    </lineage>
</organism>
<reference evidence="8" key="1">
    <citation type="journal article" date="2014" name="Plant J.">
        <title>Profiling of extensively diversified plant LINEs reveals distinct plant-specific subclades.</title>
        <authorList>
            <person name="Heitkam T."/>
            <person name="Holtgrawe D."/>
            <person name="Dohm J.C."/>
            <person name="Minoche A.E."/>
            <person name="Himmelbauer H."/>
            <person name="Weisshaar B."/>
            <person name="Schmidt T."/>
        </authorList>
    </citation>
    <scope>NUCLEOTIDE SEQUENCE</scope>
</reference>
<dbReference type="GO" id="GO:0005730">
    <property type="term" value="C:nucleolus"/>
    <property type="evidence" value="ECO:0007669"/>
    <property type="project" value="TreeGrafter"/>
</dbReference>
<feature type="region of interest" description="Disordered" evidence="6">
    <location>
        <begin position="423"/>
        <end position="523"/>
    </location>
</feature>
<proteinExistence type="predicted"/>
<keyword evidence="3 5" id="KW-0694">RNA-binding</keyword>
<dbReference type="SUPFAM" id="SSF54928">
    <property type="entry name" value="RNA-binding domain, RBD"/>
    <property type="match status" value="1"/>
</dbReference>
<accession>F4NCK0</accession>
<sequence length="736" mass="82992">MERETRERNGERNAERKQERAIGEHQWIVINRRKPKASQPSASRTCFINHLPVTFTIADIAKIFRTHGAIANVCIPPNQKYPNHNFAFVQFYHSQSLYTAIRDENGRQVEKHRISVFPAKQDKFRNTKNTYTYQHQPRSQSTKPKDNRKAQRSLRDNRSYKEATLCIGSPEDNREVKFNLQNNSSYKTTPHKTHNPTPNPIPNIIKPNQSYHRLMHSRALGEETEQIRNSLGEIDANSDYAASMKGNKCEENVEIFHRSAIAVASSSLSSDTILNHILSEGVTCLTIKPMGGMQHLIIFETYDDKEAMMNSKWLLQWFDVVTNVNDQSATLWRKTRINIYGVPLIAWGYEIFFNIGCVLGRVISVDYGNYECATVDIITDCLFEVNCKLMMEIDGKNYDIYVGETRQFTCQYSNSSHGIQVTPDKSNNLSPIMSSPEKLNNWSPKPGTDLIDKQENSPTELSHQAQVPLKDNPCKSPVIGGGSPIDTPTKEVTISSPKDPLNDLVINGAPRETSPRPHQKTANNNETLFLSTSPTSLLSSAPKQLTPHSQHQSPLPENTKQKSVTFSLGPSTQRSPSLSVSSRKKPIQSPIHSQPIRNTSNEPLAFSPSPPLNISNRFRSLIRPSPVTSNSSSLSGPMYPPGFENLIPVSTKTAHEKKRSRKLLKKKLKLIDPKLPRPKSPQPNASTNFSLEISSSSTLAIAKKLDFQFQGSEHQLEEHIERILQNQKINWSNDQV</sequence>
<feature type="region of interest" description="Disordered" evidence="6">
    <location>
        <begin position="184"/>
        <end position="203"/>
    </location>
</feature>
<dbReference type="GO" id="GO:0003729">
    <property type="term" value="F:mRNA binding"/>
    <property type="evidence" value="ECO:0007669"/>
    <property type="project" value="TreeGrafter"/>
</dbReference>
<dbReference type="Pfam" id="PF00076">
    <property type="entry name" value="RRM_1"/>
    <property type="match status" value="1"/>
</dbReference>
<evidence type="ECO:0000313" key="8">
    <source>
        <dbReference type="EMBL" id="CCA66152.1"/>
    </source>
</evidence>
<dbReference type="AlphaFoldDB" id="F4NCK0"/>
<dbReference type="PANTHER" id="PTHR48039">
    <property type="entry name" value="RNA-BINDING MOTIF PROTEIN 14B"/>
    <property type="match status" value="1"/>
</dbReference>
<keyword evidence="2" id="KW-0677">Repeat</keyword>
<feature type="compositionally biased region" description="Polar residues" evidence="6">
    <location>
        <begin position="423"/>
        <end position="443"/>
    </location>
</feature>
<evidence type="ECO:0000256" key="5">
    <source>
        <dbReference type="PROSITE-ProRule" id="PRU00176"/>
    </source>
</evidence>
<feature type="region of interest" description="Disordered" evidence="6">
    <location>
        <begin position="535"/>
        <end position="611"/>
    </location>
</feature>
<dbReference type="PROSITE" id="PS50102">
    <property type="entry name" value="RRM"/>
    <property type="match status" value="1"/>
</dbReference>
<dbReference type="InterPro" id="IPR051945">
    <property type="entry name" value="RRM_MRD1_RNA_proc_ribogen"/>
</dbReference>
<feature type="compositionally biased region" description="Basic and acidic residues" evidence="6">
    <location>
        <begin position="143"/>
        <end position="161"/>
    </location>
</feature>
<protein>
    <recommendedName>
        <fullName evidence="7">RRM domain-containing protein</fullName>
    </recommendedName>
</protein>
<evidence type="ECO:0000256" key="2">
    <source>
        <dbReference type="ARBA" id="ARBA00022737"/>
    </source>
</evidence>